<evidence type="ECO:0000313" key="1">
    <source>
        <dbReference type="EMBL" id="GBN36937.1"/>
    </source>
</evidence>
<gene>
    <name evidence="1" type="ORF">AVEN_144399_1</name>
</gene>
<organism evidence="1 2">
    <name type="scientific">Araneus ventricosus</name>
    <name type="common">Orbweaver spider</name>
    <name type="synonym">Epeira ventricosa</name>
    <dbReference type="NCBI Taxonomy" id="182803"/>
    <lineage>
        <taxon>Eukaryota</taxon>
        <taxon>Metazoa</taxon>
        <taxon>Ecdysozoa</taxon>
        <taxon>Arthropoda</taxon>
        <taxon>Chelicerata</taxon>
        <taxon>Arachnida</taxon>
        <taxon>Araneae</taxon>
        <taxon>Araneomorphae</taxon>
        <taxon>Entelegynae</taxon>
        <taxon>Araneoidea</taxon>
        <taxon>Araneidae</taxon>
        <taxon>Araneus</taxon>
    </lineage>
</organism>
<evidence type="ECO:0000313" key="2">
    <source>
        <dbReference type="Proteomes" id="UP000499080"/>
    </source>
</evidence>
<accession>A0A4Y2NFP9</accession>
<feature type="non-terminal residue" evidence="1">
    <location>
        <position position="1"/>
    </location>
</feature>
<dbReference type="AlphaFoldDB" id="A0A4Y2NFP9"/>
<sequence length="109" mass="12304">PISGRRNSRCEMGPHVCISSNQVIMYMVFQLVFPPSSNRGILPRSNVGCKLPEKKDCYQAMPCPDIGDGEESFIVALLHQVRTHNFRTFAYQKRLYGILGDDSSPFKLP</sequence>
<dbReference type="Proteomes" id="UP000499080">
    <property type="component" value="Unassembled WGS sequence"/>
</dbReference>
<keyword evidence="2" id="KW-1185">Reference proteome</keyword>
<dbReference type="EMBL" id="BGPR01127318">
    <property type="protein sequence ID" value="GBN36937.1"/>
    <property type="molecule type" value="Genomic_DNA"/>
</dbReference>
<proteinExistence type="predicted"/>
<reference evidence="1 2" key="1">
    <citation type="journal article" date="2019" name="Sci. Rep.">
        <title>Orb-weaving spider Araneus ventricosus genome elucidates the spidroin gene catalogue.</title>
        <authorList>
            <person name="Kono N."/>
            <person name="Nakamura H."/>
            <person name="Ohtoshi R."/>
            <person name="Moran D.A.P."/>
            <person name="Shinohara A."/>
            <person name="Yoshida Y."/>
            <person name="Fujiwara M."/>
            <person name="Mori M."/>
            <person name="Tomita M."/>
            <person name="Arakawa K."/>
        </authorList>
    </citation>
    <scope>NUCLEOTIDE SEQUENCE [LARGE SCALE GENOMIC DNA]</scope>
</reference>
<comment type="caution">
    <text evidence="1">The sequence shown here is derived from an EMBL/GenBank/DDBJ whole genome shotgun (WGS) entry which is preliminary data.</text>
</comment>
<protein>
    <submittedName>
        <fullName evidence="1">Uncharacterized protein</fullName>
    </submittedName>
</protein>
<name>A0A4Y2NFP9_ARAVE</name>